<dbReference type="Gene3D" id="1.10.3210.10">
    <property type="entry name" value="Hypothetical protein af1432"/>
    <property type="match status" value="1"/>
</dbReference>
<dbReference type="PANTHER" id="PTHR45228">
    <property type="entry name" value="CYCLIC DI-GMP PHOSPHODIESTERASE TM_0186-RELATED"/>
    <property type="match status" value="1"/>
</dbReference>
<feature type="region of interest" description="Disordered" evidence="1">
    <location>
        <begin position="657"/>
        <end position="677"/>
    </location>
</feature>
<evidence type="ECO:0000256" key="1">
    <source>
        <dbReference type="SAM" id="MobiDB-lite"/>
    </source>
</evidence>
<evidence type="ECO:0000313" key="6">
    <source>
        <dbReference type="Proteomes" id="UP000178953"/>
    </source>
</evidence>
<feature type="transmembrane region" description="Helical" evidence="2">
    <location>
        <begin position="287"/>
        <end position="306"/>
    </location>
</feature>
<dbReference type="Gene3D" id="3.30.70.270">
    <property type="match status" value="1"/>
</dbReference>
<keyword evidence="2" id="KW-0472">Membrane</keyword>
<dbReference type="SUPFAM" id="SSF55073">
    <property type="entry name" value="Nucleotide cyclase"/>
    <property type="match status" value="1"/>
</dbReference>
<dbReference type="Proteomes" id="UP000178953">
    <property type="component" value="Unassembled WGS sequence"/>
</dbReference>
<feature type="transmembrane region" description="Helical" evidence="2">
    <location>
        <begin position="261"/>
        <end position="281"/>
    </location>
</feature>
<keyword evidence="6" id="KW-1185">Reference proteome</keyword>
<dbReference type="InterPro" id="IPR043128">
    <property type="entry name" value="Rev_trsase/Diguanyl_cyclase"/>
</dbReference>
<accession>A0A1E8Q6P8</accession>
<feature type="transmembrane region" description="Helical" evidence="2">
    <location>
        <begin position="133"/>
        <end position="155"/>
    </location>
</feature>
<feature type="transmembrane region" description="Helical" evidence="2">
    <location>
        <begin position="167"/>
        <end position="188"/>
    </location>
</feature>
<dbReference type="CDD" id="cd01949">
    <property type="entry name" value="GGDEF"/>
    <property type="match status" value="1"/>
</dbReference>
<feature type="transmembrane region" description="Helical" evidence="2">
    <location>
        <begin position="69"/>
        <end position="91"/>
    </location>
</feature>
<protein>
    <recommendedName>
        <fullName evidence="7">Diguanylate cyclase</fullName>
    </recommendedName>
</protein>
<dbReference type="InterPro" id="IPR000160">
    <property type="entry name" value="GGDEF_dom"/>
</dbReference>
<dbReference type="InterPro" id="IPR037522">
    <property type="entry name" value="HD_GYP_dom"/>
</dbReference>
<sequence length="677" mass="71884">MGSASGIAISRLLWLTGFFVFVLHGANTVFDVGAGRWEWVTTQWTPVIVFAICTATSIIRGLSYRRERAAWFALAVGLAFYALGAAVLAVVTLPSGFPAVPDLLAWMLYPAALLALWRLAGVQRRWPRADLRLDGVIGGLAVASVGVVIVFDVVIDPLAPLAGSPGNLVFVMGDLLAIGFGIGACALLGWRPSGALVTLILGFVALAIDDTLFMSAVVNGTFVPAGPLDSYWLLAVLLITAAAAWSPPVPRLDKSVKPTSVIAFPVMFALMTVVFAGYAALMRTHNVLAIVLTTLTLFAVVARFALTIRAHLAMIELSEHDAVTDPLTGLGNRRKLRRDAEALFAEATLEHPVLFAIFDLDGLKPYNDTYGHPAGDALLVRLGAKLSSAMGPTGWAYRIGGDEFCLLLTGGSQQRDRALTAAAAALTDRSESSTIGNCYGSVLVPSEATDVAEAMQHADRRLYTAKFKRPNAAGREARETLRRILIDSDPGFDDSHDVVGRLVHAVAGRLGIDGEQLAAVTHAAALRDIGRIAIPDAILHKPGPLTDEEWQSMRRHAAVGESVLLSIPALKAAAHIVRASHERYDGGGYPDGLGGQQIPLGARIIFACNAYHAMITDRPHRAAMSHADALAELHRHSGTQFDPVVIETLASVLSTFDPQARAPGSTSAPTNPAPGES</sequence>
<reference evidence="5 6" key="1">
    <citation type="submission" date="2016-09" db="EMBL/GenBank/DDBJ databases">
        <title>genome sequence of Mycobacterium sp. 739 SCH.</title>
        <authorList>
            <person name="Greninger A.L."/>
            <person name="Qin X."/>
            <person name="Jerome K."/>
            <person name="Vora S."/>
            <person name="Quinn K."/>
        </authorList>
    </citation>
    <scope>NUCLEOTIDE SEQUENCE [LARGE SCALE GENOMIC DNA]</scope>
    <source>
        <strain evidence="5 6">SCH</strain>
    </source>
</reference>
<dbReference type="InterPro" id="IPR003607">
    <property type="entry name" value="HD/PDEase_dom"/>
</dbReference>
<dbReference type="Pfam" id="PF00990">
    <property type="entry name" value="GGDEF"/>
    <property type="match status" value="1"/>
</dbReference>
<evidence type="ECO:0000259" key="3">
    <source>
        <dbReference type="PROSITE" id="PS50887"/>
    </source>
</evidence>
<dbReference type="PROSITE" id="PS51832">
    <property type="entry name" value="HD_GYP"/>
    <property type="match status" value="1"/>
</dbReference>
<name>A0A1E8Q6P8_9MYCO</name>
<dbReference type="CDD" id="cd00077">
    <property type="entry name" value="HDc"/>
    <property type="match status" value="1"/>
</dbReference>
<comment type="caution">
    <text evidence="5">The sequence shown here is derived from an EMBL/GenBank/DDBJ whole genome shotgun (WGS) entry which is preliminary data.</text>
</comment>
<keyword evidence="2" id="KW-1133">Transmembrane helix</keyword>
<dbReference type="InterPro" id="IPR052020">
    <property type="entry name" value="Cyclic_di-GMP/3'3'-cGAMP_PDE"/>
</dbReference>
<feature type="domain" description="HD-GYP" evidence="4">
    <location>
        <begin position="470"/>
        <end position="665"/>
    </location>
</feature>
<dbReference type="InterPro" id="IPR029787">
    <property type="entry name" value="Nucleotide_cyclase"/>
</dbReference>
<feature type="transmembrane region" description="Helical" evidence="2">
    <location>
        <begin position="103"/>
        <end position="121"/>
    </location>
</feature>
<evidence type="ECO:0008006" key="7">
    <source>
        <dbReference type="Google" id="ProtNLM"/>
    </source>
</evidence>
<dbReference type="PROSITE" id="PS50887">
    <property type="entry name" value="GGDEF"/>
    <property type="match status" value="1"/>
</dbReference>
<feature type="transmembrane region" description="Helical" evidence="2">
    <location>
        <begin position="195"/>
        <end position="218"/>
    </location>
</feature>
<evidence type="ECO:0000259" key="4">
    <source>
        <dbReference type="PROSITE" id="PS51832"/>
    </source>
</evidence>
<dbReference type="NCBIfam" id="TIGR00254">
    <property type="entry name" value="GGDEF"/>
    <property type="match status" value="1"/>
</dbReference>
<evidence type="ECO:0000256" key="2">
    <source>
        <dbReference type="SAM" id="Phobius"/>
    </source>
</evidence>
<organism evidence="5 6">
    <name type="scientific">Mycolicibacterium grossiae</name>
    <dbReference type="NCBI Taxonomy" id="1552759"/>
    <lineage>
        <taxon>Bacteria</taxon>
        <taxon>Bacillati</taxon>
        <taxon>Actinomycetota</taxon>
        <taxon>Actinomycetes</taxon>
        <taxon>Mycobacteriales</taxon>
        <taxon>Mycobacteriaceae</taxon>
        <taxon>Mycolicibacterium</taxon>
    </lineage>
</organism>
<dbReference type="Pfam" id="PF13487">
    <property type="entry name" value="HD_5"/>
    <property type="match status" value="1"/>
</dbReference>
<dbReference type="AlphaFoldDB" id="A0A1E8Q6P8"/>
<dbReference type="PANTHER" id="PTHR45228:SF4">
    <property type="entry name" value="LIPOPROTEIN"/>
    <property type="match status" value="1"/>
</dbReference>
<keyword evidence="2" id="KW-0812">Transmembrane</keyword>
<feature type="transmembrane region" description="Helical" evidence="2">
    <location>
        <begin position="44"/>
        <end position="62"/>
    </location>
</feature>
<dbReference type="SUPFAM" id="SSF109604">
    <property type="entry name" value="HD-domain/PDEase-like"/>
    <property type="match status" value="1"/>
</dbReference>
<proteinExistence type="predicted"/>
<dbReference type="SMART" id="SM00267">
    <property type="entry name" value="GGDEF"/>
    <property type="match status" value="1"/>
</dbReference>
<gene>
    <name evidence="5" type="ORF">BEL07_08405</name>
</gene>
<feature type="domain" description="GGDEF" evidence="3">
    <location>
        <begin position="351"/>
        <end position="483"/>
    </location>
</feature>
<evidence type="ECO:0000313" key="5">
    <source>
        <dbReference type="EMBL" id="OFJ54238.1"/>
    </source>
</evidence>
<dbReference type="EMBL" id="MCHX01000015">
    <property type="protein sequence ID" value="OFJ54238.1"/>
    <property type="molecule type" value="Genomic_DNA"/>
</dbReference>